<evidence type="ECO:0000256" key="9">
    <source>
        <dbReference type="NCBIfam" id="TIGR00362"/>
    </source>
</evidence>
<keyword evidence="3 8" id="KW-0235">DNA replication</keyword>
<dbReference type="InterPro" id="IPR013317">
    <property type="entry name" value="DnaA_dom"/>
</dbReference>
<dbReference type="PANTHER" id="PTHR30050">
    <property type="entry name" value="CHROMOSOMAL REPLICATION INITIATOR PROTEIN DNAA"/>
    <property type="match status" value="1"/>
</dbReference>
<feature type="binding site" evidence="8">
    <location>
        <position position="167"/>
    </location>
    <ligand>
        <name>ATP</name>
        <dbReference type="ChEBI" id="CHEBI:30616"/>
    </ligand>
</feature>
<evidence type="ECO:0000256" key="8">
    <source>
        <dbReference type="HAMAP-Rule" id="MF_00377"/>
    </source>
</evidence>
<dbReference type="PROSITE" id="PS01008">
    <property type="entry name" value="DNAA"/>
    <property type="match status" value="1"/>
</dbReference>
<sequence length="458" mass="51027">MEAPASALVETPLDDLWSRIDGFLRARCREDLYERWFEPLRPVSLDEGRLQIGAPDKFHRDFVEDNYRGWFEEFIPELTGERLRIAFAVDDAPRPIGAAAAPAPAAVAAARAPEPHLDPRDSRPNPRYAFDTFVVGASNHFAFAAAQAVAANPGRTWNPLFLHGDSGLGKTHLLHAVAHAILEKSGGRVAIVSSERYTNDFVAALSKGTMDEFRRKYRECSALLVDDVQFLAGKDKTAEEFFHTFNELHDHHVQIVLSSDRSPKELKGLDERLCSRFEWGMRVQIEVPEFETRAAILQKKADVEKIDLPDDVTQLLAQHIRSNVRELEGALMRLAAFASLKSEPITVPLARDVLADVIPPPGYRPPIEKIQEAVAGHYGLTVAKLTSASREQKIAFPRQVAMYLCRELAKEKFQSIAEKFNKKDHTTVIAAVDRVKGLLESDDAVRTAVAQLSAKLAP</sequence>
<dbReference type="InterPro" id="IPR001957">
    <property type="entry name" value="Chromosome_initiator_DnaA"/>
</dbReference>
<dbReference type="NCBIfam" id="TIGR00362">
    <property type="entry name" value="DnaA"/>
    <property type="match status" value="1"/>
</dbReference>
<dbReference type="InterPro" id="IPR038454">
    <property type="entry name" value="DnaA_N_sf"/>
</dbReference>
<accession>B8J6Y1</accession>
<feature type="binding site" evidence="8">
    <location>
        <position position="169"/>
    </location>
    <ligand>
        <name>ATP</name>
        <dbReference type="ChEBI" id="CHEBI:30616"/>
    </ligand>
</feature>
<dbReference type="SUPFAM" id="SSF48295">
    <property type="entry name" value="TrpR-like"/>
    <property type="match status" value="1"/>
</dbReference>
<dbReference type="Gene3D" id="1.10.1750.10">
    <property type="match status" value="1"/>
</dbReference>
<comment type="function">
    <text evidence="8 10">Plays an essential role in the initiation and regulation of chromosomal replication. ATP-DnaA binds to the origin of replication (oriC) to initiate formation of the DNA replication initiation complex once per cell cycle. Binds the DnaA box (a 9 base pair repeat at the origin) and separates the double-stranded (ds)DNA. Forms a right-handed helical filament on oriC DNA; dsDNA binds to the exterior of the filament while single-stranded (ss)DNA is stabiized in the filament's interior. The ATP-DnaA-oriC complex binds and stabilizes one strand of the AT-rich DNA unwinding element (DUE), permitting loading of DNA polymerase. After initiation quickly degrades to an ADP-DnaA complex that is not apt for DNA replication. Binds acidic phospholipids.</text>
</comment>
<comment type="subcellular location">
    <subcellularLocation>
        <location evidence="8">Cytoplasm</location>
    </subcellularLocation>
</comment>
<comment type="caution">
    <text evidence="8">Lacks conserved residue(s) required for the propagation of feature annotation.</text>
</comment>
<dbReference type="PANTHER" id="PTHR30050:SF2">
    <property type="entry name" value="CHROMOSOMAL REPLICATION INITIATOR PROTEIN DNAA"/>
    <property type="match status" value="1"/>
</dbReference>
<dbReference type="GO" id="GO:0006275">
    <property type="term" value="P:regulation of DNA replication"/>
    <property type="evidence" value="ECO:0007669"/>
    <property type="project" value="UniProtKB-UniRule"/>
</dbReference>
<evidence type="ECO:0000256" key="5">
    <source>
        <dbReference type="ARBA" id="ARBA00022840"/>
    </source>
</evidence>
<dbReference type="Gene3D" id="3.30.300.180">
    <property type="match status" value="1"/>
</dbReference>
<dbReference type="Pfam" id="PF08299">
    <property type="entry name" value="Bac_DnaA_C"/>
    <property type="match status" value="1"/>
</dbReference>
<dbReference type="PRINTS" id="PR00051">
    <property type="entry name" value="DNAA"/>
</dbReference>
<evidence type="ECO:0000256" key="10">
    <source>
        <dbReference type="RuleBase" id="RU000577"/>
    </source>
</evidence>
<dbReference type="AlphaFoldDB" id="B8J6Y1"/>
<feature type="region of interest" description="Domain IV, binds dsDNA" evidence="8">
    <location>
        <begin position="339"/>
        <end position="458"/>
    </location>
</feature>
<reference evidence="14" key="1">
    <citation type="submission" date="2009-01" db="EMBL/GenBank/DDBJ databases">
        <title>Complete sequence of Anaeromyxobacter dehalogenans 2CP-1.</title>
        <authorList>
            <consortium name="US DOE Joint Genome Institute"/>
            <person name="Lucas S."/>
            <person name="Copeland A."/>
            <person name="Lapidus A."/>
            <person name="Glavina del Rio T."/>
            <person name="Dalin E."/>
            <person name="Tice H."/>
            <person name="Bruce D."/>
            <person name="Goodwin L."/>
            <person name="Pitluck S."/>
            <person name="Saunders E."/>
            <person name="Brettin T."/>
            <person name="Detter J.C."/>
            <person name="Han C."/>
            <person name="Larimer F."/>
            <person name="Land M."/>
            <person name="Hauser L."/>
            <person name="Kyrpides N."/>
            <person name="Ovchinnikova G."/>
            <person name="Beliaev A.S."/>
            <person name="Richardson P."/>
        </authorList>
    </citation>
    <scope>NUCLEOTIDE SEQUENCE</scope>
    <source>
        <strain evidence="14">2CP-1</strain>
    </source>
</reference>
<comment type="similarity">
    <text evidence="1 8 11">Belongs to the DnaA family.</text>
</comment>
<keyword evidence="5 8" id="KW-0067">ATP-binding</keyword>
<organism evidence="14 15">
    <name type="scientific">Anaeromyxobacter dehalogenans (strain ATCC BAA-258 / DSM 21875 / 2CP-1)</name>
    <dbReference type="NCBI Taxonomy" id="455488"/>
    <lineage>
        <taxon>Bacteria</taxon>
        <taxon>Pseudomonadati</taxon>
        <taxon>Myxococcota</taxon>
        <taxon>Myxococcia</taxon>
        <taxon>Myxococcales</taxon>
        <taxon>Cystobacterineae</taxon>
        <taxon>Anaeromyxobacteraceae</taxon>
        <taxon>Anaeromyxobacter</taxon>
    </lineage>
</organism>
<keyword evidence="4 8" id="KW-0547">Nucleotide-binding</keyword>
<feature type="binding site" evidence="8">
    <location>
        <position position="170"/>
    </location>
    <ligand>
        <name>ATP</name>
        <dbReference type="ChEBI" id="CHEBI:30616"/>
    </ligand>
</feature>
<evidence type="ECO:0000313" key="14">
    <source>
        <dbReference type="EMBL" id="ACL63362.1"/>
    </source>
</evidence>
<keyword evidence="6 8" id="KW-0446">Lipid-binding</keyword>
<dbReference type="CDD" id="cd00009">
    <property type="entry name" value="AAA"/>
    <property type="match status" value="1"/>
</dbReference>
<dbReference type="InterPro" id="IPR003593">
    <property type="entry name" value="AAA+_ATPase"/>
</dbReference>
<feature type="domain" description="AAA+ ATPase" evidence="12">
    <location>
        <begin position="156"/>
        <end position="286"/>
    </location>
</feature>
<dbReference type="SMART" id="SM00382">
    <property type="entry name" value="AAA"/>
    <property type="match status" value="1"/>
</dbReference>
<dbReference type="GO" id="GO:0005524">
    <property type="term" value="F:ATP binding"/>
    <property type="evidence" value="ECO:0007669"/>
    <property type="project" value="UniProtKB-UniRule"/>
</dbReference>
<evidence type="ECO:0000256" key="2">
    <source>
        <dbReference type="ARBA" id="ARBA00022490"/>
    </source>
</evidence>
<dbReference type="FunFam" id="3.40.50.300:FF:000668">
    <property type="entry name" value="Chromosomal replication initiator protein DnaA"/>
    <property type="match status" value="1"/>
</dbReference>
<evidence type="ECO:0000259" key="12">
    <source>
        <dbReference type="SMART" id="SM00382"/>
    </source>
</evidence>
<dbReference type="SUPFAM" id="SSF52540">
    <property type="entry name" value="P-loop containing nucleoside triphosphate hydrolases"/>
    <property type="match status" value="1"/>
</dbReference>
<dbReference type="InterPro" id="IPR020591">
    <property type="entry name" value="Chromosome_initiator_DnaA-like"/>
</dbReference>
<dbReference type="Pfam" id="PF22688">
    <property type="entry name" value="Hda_lid"/>
    <property type="match status" value="1"/>
</dbReference>
<feature type="domain" description="Chromosomal replication initiator DnaA C-terminal" evidence="13">
    <location>
        <begin position="366"/>
        <end position="435"/>
    </location>
</feature>
<dbReference type="SMART" id="SM00760">
    <property type="entry name" value="Bac_DnaA_C"/>
    <property type="match status" value="1"/>
</dbReference>
<comment type="subunit">
    <text evidence="8">Oligomerizes as a right-handed, spiral filament on DNA at oriC.</text>
</comment>
<evidence type="ECO:0000256" key="4">
    <source>
        <dbReference type="ARBA" id="ARBA00022741"/>
    </source>
</evidence>
<evidence type="ECO:0000313" key="15">
    <source>
        <dbReference type="Proteomes" id="UP000007089"/>
    </source>
</evidence>
<name>B8J6Y1_ANAD2</name>
<dbReference type="InterPro" id="IPR010921">
    <property type="entry name" value="Trp_repressor/repl_initiator"/>
</dbReference>
<keyword evidence="2 8" id="KW-0963">Cytoplasm</keyword>
<evidence type="ECO:0000256" key="6">
    <source>
        <dbReference type="ARBA" id="ARBA00023121"/>
    </source>
</evidence>
<comment type="domain">
    <text evidence="8">Domain I is involved in oligomerization and binding regulators, domain II is flexibile and of varying length in different bacteria, domain III forms the AAA+ region, while domain IV binds dsDNA.</text>
</comment>
<gene>
    <name evidence="8" type="primary">dnaA</name>
    <name evidence="14" type="ordered locus">A2cp1_0001</name>
</gene>
<dbReference type="EMBL" id="CP001359">
    <property type="protein sequence ID" value="ACL63362.1"/>
    <property type="molecule type" value="Genomic_DNA"/>
</dbReference>
<dbReference type="GO" id="GO:0008289">
    <property type="term" value="F:lipid binding"/>
    <property type="evidence" value="ECO:0007669"/>
    <property type="project" value="UniProtKB-KW"/>
</dbReference>
<dbReference type="InterPro" id="IPR013159">
    <property type="entry name" value="DnaA_C"/>
</dbReference>
<evidence type="ECO:0000259" key="13">
    <source>
        <dbReference type="SMART" id="SM00760"/>
    </source>
</evidence>
<evidence type="ECO:0000256" key="11">
    <source>
        <dbReference type="RuleBase" id="RU004227"/>
    </source>
</evidence>
<dbReference type="Pfam" id="PF00308">
    <property type="entry name" value="Bac_DnaA"/>
    <property type="match status" value="1"/>
</dbReference>
<feature type="binding site" evidence="8">
    <location>
        <position position="171"/>
    </location>
    <ligand>
        <name>ATP</name>
        <dbReference type="ChEBI" id="CHEBI:30616"/>
    </ligand>
</feature>
<dbReference type="GO" id="GO:0006270">
    <property type="term" value="P:DNA replication initiation"/>
    <property type="evidence" value="ECO:0007669"/>
    <property type="project" value="UniProtKB-UniRule"/>
</dbReference>
<dbReference type="Gene3D" id="3.40.50.300">
    <property type="entry name" value="P-loop containing nucleotide triphosphate hydrolases"/>
    <property type="match status" value="1"/>
</dbReference>
<proteinExistence type="inferred from homology"/>
<evidence type="ECO:0000256" key="7">
    <source>
        <dbReference type="ARBA" id="ARBA00023125"/>
    </source>
</evidence>
<dbReference type="Pfam" id="PF11638">
    <property type="entry name" value="DnaA_N"/>
    <property type="match status" value="1"/>
</dbReference>
<dbReference type="HAMAP" id="MF_00377">
    <property type="entry name" value="DnaA_bact"/>
    <property type="match status" value="1"/>
</dbReference>
<feature type="region of interest" description="Domain I, interacts with DnaA modulators" evidence="8">
    <location>
        <begin position="1"/>
        <end position="101"/>
    </location>
</feature>
<dbReference type="Gene3D" id="1.10.8.60">
    <property type="match status" value="1"/>
</dbReference>
<evidence type="ECO:0000256" key="3">
    <source>
        <dbReference type="ARBA" id="ARBA00022705"/>
    </source>
</evidence>
<evidence type="ECO:0000256" key="1">
    <source>
        <dbReference type="ARBA" id="ARBA00006583"/>
    </source>
</evidence>
<dbReference type="Proteomes" id="UP000007089">
    <property type="component" value="Chromosome"/>
</dbReference>
<keyword evidence="15" id="KW-1185">Reference proteome</keyword>
<keyword evidence="7 8" id="KW-0238">DNA-binding</keyword>
<dbReference type="InterPro" id="IPR024633">
    <property type="entry name" value="DnaA_N_dom"/>
</dbReference>
<dbReference type="InterPro" id="IPR027417">
    <property type="entry name" value="P-loop_NTPase"/>
</dbReference>
<dbReference type="HOGENOM" id="CLU_026910_3_1_7"/>
<dbReference type="CDD" id="cd06571">
    <property type="entry name" value="Bac_DnaA_C"/>
    <property type="match status" value="1"/>
</dbReference>
<dbReference type="InterPro" id="IPR018312">
    <property type="entry name" value="Chromosome_initiator_DnaA_CS"/>
</dbReference>
<dbReference type="KEGG" id="acp:A2cp1_0001"/>
<dbReference type="GO" id="GO:0005886">
    <property type="term" value="C:plasma membrane"/>
    <property type="evidence" value="ECO:0007669"/>
    <property type="project" value="TreeGrafter"/>
</dbReference>
<protein>
    <recommendedName>
        <fullName evidence="8 9">Chromosomal replication initiator protein DnaA</fullName>
    </recommendedName>
</protein>
<dbReference type="GO" id="GO:0003688">
    <property type="term" value="F:DNA replication origin binding"/>
    <property type="evidence" value="ECO:0007669"/>
    <property type="project" value="UniProtKB-UniRule"/>
</dbReference>
<dbReference type="GO" id="GO:0005737">
    <property type="term" value="C:cytoplasm"/>
    <property type="evidence" value="ECO:0007669"/>
    <property type="project" value="UniProtKB-SubCell"/>
</dbReference>
<dbReference type="FunFam" id="1.10.8.60:FF:000003">
    <property type="entry name" value="Chromosomal replication initiator protein DnaA"/>
    <property type="match status" value="1"/>
</dbReference>
<dbReference type="InterPro" id="IPR055199">
    <property type="entry name" value="Hda_lid"/>
</dbReference>